<evidence type="ECO:0000256" key="3">
    <source>
        <dbReference type="ARBA" id="ARBA00023136"/>
    </source>
</evidence>
<keyword evidence="9" id="KW-1185">Reference proteome</keyword>
<organism evidence="8 9">
    <name type="scientific">Pseudodesulfovibrio hydrargyri</name>
    <dbReference type="NCBI Taxonomy" id="2125990"/>
    <lineage>
        <taxon>Bacteria</taxon>
        <taxon>Pseudomonadati</taxon>
        <taxon>Thermodesulfobacteriota</taxon>
        <taxon>Desulfovibrionia</taxon>
        <taxon>Desulfovibrionales</taxon>
        <taxon>Desulfovibrionaceae</taxon>
    </lineage>
</organism>
<dbReference type="RefSeq" id="WP_071543773.1">
    <property type="nucleotide sequence ID" value="NZ_LKAQ01000001.1"/>
</dbReference>
<evidence type="ECO:0000256" key="2">
    <source>
        <dbReference type="ARBA" id="ARBA00022729"/>
    </source>
</evidence>
<sequence>MSALSRLLAACILVIGLAACMTTSYKITTTSGQIYIAQDHPVYDVSTDTYAFTDENGQQVTLGKQEIRLIKEQ</sequence>
<protein>
    <recommendedName>
        <fullName evidence="7">Lipoprotein YgdI/YgdR-like SH3-like domain-containing protein</fullName>
    </recommendedName>
</protein>
<dbReference type="InterPro" id="IPR010920">
    <property type="entry name" value="LSM_dom_sf"/>
</dbReference>
<keyword evidence="4" id="KW-0564">Palmitate</keyword>
<proteinExistence type="predicted"/>
<keyword evidence="1" id="KW-1003">Cell membrane</keyword>
<evidence type="ECO:0000313" key="8">
    <source>
        <dbReference type="EMBL" id="OIQ51645.1"/>
    </source>
</evidence>
<evidence type="ECO:0000256" key="5">
    <source>
        <dbReference type="ARBA" id="ARBA00023288"/>
    </source>
</evidence>
<comment type="caution">
    <text evidence="8">The sequence shown here is derived from an EMBL/GenBank/DDBJ whole genome shotgun (WGS) entry which is preliminary data.</text>
</comment>
<keyword evidence="5" id="KW-0449">Lipoprotein</keyword>
<name>A0A1J5MYQ8_9BACT</name>
<dbReference type="NCBIfam" id="NF033216">
    <property type="entry name" value="lipo_YgdI_YgdR"/>
    <property type="match status" value="1"/>
</dbReference>
<feature type="chain" id="PRO_5009635440" description="Lipoprotein YgdI/YgdR-like SH3-like domain-containing protein" evidence="6">
    <location>
        <begin position="27"/>
        <end position="73"/>
    </location>
</feature>
<dbReference type="OrthoDB" id="5459839at2"/>
<keyword evidence="3" id="KW-0472">Membrane</keyword>
<feature type="domain" description="Lipoprotein YgdI/YgdR-like SH3-like" evidence="7">
    <location>
        <begin position="25"/>
        <end position="72"/>
    </location>
</feature>
<dbReference type="Pfam" id="PF06004">
    <property type="entry name" value="DUF903"/>
    <property type="match status" value="1"/>
</dbReference>
<gene>
    <name evidence="8" type="ORF">BerOc1_00100</name>
</gene>
<evidence type="ECO:0000256" key="4">
    <source>
        <dbReference type="ARBA" id="ARBA00023139"/>
    </source>
</evidence>
<evidence type="ECO:0000259" key="7">
    <source>
        <dbReference type="Pfam" id="PF06004"/>
    </source>
</evidence>
<keyword evidence="2 6" id="KW-0732">Signal</keyword>
<dbReference type="InterPro" id="IPR047807">
    <property type="entry name" value="YgdI/YgdR-like_SH3-like"/>
</dbReference>
<evidence type="ECO:0000256" key="1">
    <source>
        <dbReference type="ARBA" id="ARBA00022475"/>
    </source>
</evidence>
<feature type="signal peptide" evidence="6">
    <location>
        <begin position="1"/>
        <end position="26"/>
    </location>
</feature>
<dbReference type="InterPro" id="IPR010305">
    <property type="entry name" value="YgdI/YgdR-like"/>
</dbReference>
<accession>A0A1J5MYQ8</accession>
<evidence type="ECO:0000256" key="6">
    <source>
        <dbReference type="SAM" id="SignalP"/>
    </source>
</evidence>
<dbReference type="Gene3D" id="2.30.30.100">
    <property type="match status" value="1"/>
</dbReference>
<dbReference type="PANTHER" id="PTHR37011:SF1">
    <property type="entry name" value="POT FAMILY PEPTIDE TRANSPORT PROTEIN"/>
    <property type="match status" value="1"/>
</dbReference>
<evidence type="ECO:0000313" key="9">
    <source>
        <dbReference type="Proteomes" id="UP000181901"/>
    </source>
</evidence>
<dbReference type="SUPFAM" id="SSF50182">
    <property type="entry name" value="Sm-like ribonucleoproteins"/>
    <property type="match status" value="1"/>
</dbReference>
<dbReference type="EMBL" id="LKAQ01000001">
    <property type="protein sequence ID" value="OIQ51645.1"/>
    <property type="molecule type" value="Genomic_DNA"/>
</dbReference>
<dbReference type="PANTHER" id="PTHR37011">
    <property type="entry name" value="POT FAMILY PEPTIDE TRANSPORT PROTEIN-RELATED"/>
    <property type="match status" value="1"/>
</dbReference>
<dbReference type="PROSITE" id="PS51257">
    <property type="entry name" value="PROKAR_LIPOPROTEIN"/>
    <property type="match status" value="1"/>
</dbReference>
<dbReference type="Proteomes" id="UP000181901">
    <property type="component" value="Unassembled WGS sequence"/>
</dbReference>
<reference evidence="8 9" key="1">
    <citation type="submission" date="2015-09" db="EMBL/GenBank/DDBJ databases">
        <title>Genome of Desulfovibrio dechloracetivorans BerOc1, a mercury methylating strain isolated from highly hydrocarbons and metals contaminated coastal sediments.</title>
        <authorList>
            <person name="Goni Urriza M."/>
            <person name="Gassie C."/>
            <person name="Bouchez O."/>
            <person name="Klopp C."/>
            <person name="Ranchou-Peyruse A."/>
            <person name="Remy G."/>
        </authorList>
    </citation>
    <scope>NUCLEOTIDE SEQUENCE [LARGE SCALE GENOMIC DNA]</scope>
    <source>
        <strain evidence="8 9">BerOc1</strain>
    </source>
</reference>
<dbReference type="AlphaFoldDB" id="A0A1J5MYQ8"/>